<evidence type="ECO:0000256" key="1">
    <source>
        <dbReference type="ARBA" id="ARBA00000085"/>
    </source>
</evidence>
<accession>A0ABW5LB89</accession>
<dbReference type="EMBL" id="JBHULE010000004">
    <property type="protein sequence ID" value="MFD2561835.1"/>
    <property type="molecule type" value="Genomic_DNA"/>
</dbReference>
<dbReference type="Gene3D" id="3.30.565.10">
    <property type="entry name" value="Histidine kinase-like ATPase, C-terminal domain"/>
    <property type="match status" value="1"/>
</dbReference>
<feature type="signal peptide" evidence="7">
    <location>
        <begin position="1"/>
        <end position="21"/>
    </location>
</feature>
<keyword evidence="9" id="KW-0067">ATP-binding</keyword>
<gene>
    <name evidence="9" type="ORF">ACFSR1_04070</name>
</gene>
<keyword evidence="10" id="KW-1185">Reference proteome</keyword>
<evidence type="ECO:0000256" key="3">
    <source>
        <dbReference type="ARBA" id="ARBA00022553"/>
    </source>
</evidence>
<sequence length="742" mass="85857">MTTQKPLYLLFVFLVTLPSYSQTEKEYCEQWHKTMDTIQSYEVAFKFCREMIDKVDETCKAEIHISRGYMFMNQRNVDSSVYYLDKGISLAKKTNNSELLSSAYGKKAYNFALHNEKDKAERLLKKTRKILTEYPESEHWILYHQTYAYLADIESDYERALKYTDSTVILAERNNLEDFLPSCYGNRGTYSMRLSQYEKAADSFLKAIEVLERDSKPSDLDTYYCMLATTYRRLEQYDIAIKYFKKAIKESDKTQNEFIRMLTYSRMADAQRKFDLPEEALISVDSTLIIAKKLNNNGMIADGLHTKATIYFENLEDYDQAEIYFEEAYQSILKSNAIKKIDDMMLISAIDGMAKINLKKQNYVRAKKYIDLLEQETNTSKILIFKKALHYYKSDYYENTGKSDKALVHLKKFHFIKDSIASKEVKTQVADLEKKYDTQKKELAIVTLNQEKEQQQRIAKQAKAQQNLYLLATGVLLFIVVIGAWAFQKLRRQQKELASTNQVKNRLFSIIAHDLRGMIIPFQRSGKILKYHIDKGNHEKTIELSQALEQNSESLSNMLDNLLNWSLEQMNGYKMNPQTISVSKQLNEIISGYKQQAIYKKTKIDLKYEEDLSIQFDKGAFHVIFRNLIGNALKYTEEGNIRIEFTNKDNTFLCSVTDTGVGMSQDQLAHLFALEEKKSSIGTQGEKGTGLGLNLVYRFIKMHKGTIHVSSEKRIGTRFDLSIPITISLTKEEGAISKPLSA</sequence>
<evidence type="ECO:0000313" key="10">
    <source>
        <dbReference type="Proteomes" id="UP001597319"/>
    </source>
</evidence>
<dbReference type="InterPro" id="IPR004358">
    <property type="entry name" value="Sig_transdc_His_kin-like_C"/>
</dbReference>
<protein>
    <recommendedName>
        <fullName evidence="2">histidine kinase</fullName>
        <ecNumber evidence="2">2.7.13.3</ecNumber>
    </recommendedName>
</protein>
<feature type="transmembrane region" description="Helical" evidence="6">
    <location>
        <begin position="468"/>
        <end position="487"/>
    </location>
</feature>
<evidence type="ECO:0000256" key="7">
    <source>
        <dbReference type="SAM" id="SignalP"/>
    </source>
</evidence>
<dbReference type="InterPro" id="IPR036097">
    <property type="entry name" value="HisK_dim/P_sf"/>
</dbReference>
<evidence type="ECO:0000256" key="5">
    <source>
        <dbReference type="SAM" id="Coils"/>
    </source>
</evidence>
<dbReference type="Pfam" id="PF13424">
    <property type="entry name" value="TPR_12"/>
    <property type="match status" value="1"/>
</dbReference>
<keyword evidence="4" id="KW-0802">TPR repeat</keyword>
<dbReference type="SUPFAM" id="SSF47384">
    <property type="entry name" value="Homodimeric domain of signal transducing histidine kinase"/>
    <property type="match status" value="1"/>
</dbReference>
<dbReference type="Proteomes" id="UP001597319">
    <property type="component" value="Unassembled WGS sequence"/>
</dbReference>
<keyword evidence="9" id="KW-0547">Nucleotide-binding</keyword>
<comment type="caution">
    <text evidence="9">The sequence shown here is derived from an EMBL/GenBank/DDBJ whole genome shotgun (WGS) entry which is preliminary data.</text>
</comment>
<keyword evidence="7" id="KW-0732">Signal</keyword>
<reference evidence="10" key="1">
    <citation type="journal article" date="2019" name="Int. J. Syst. Evol. Microbiol.">
        <title>The Global Catalogue of Microorganisms (GCM) 10K type strain sequencing project: providing services to taxonomists for standard genome sequencing and annotation.</title>
        <authorList>
            <consortium name="The Broad Institute Genomics Platform"/>
            <consortium name="The Broad Institute Genome Sequencing Center for Infectious Disease"/>
            <person name="Wu L."/>
            <person name="Ma J."/>
        </authorList>
    </citation>
    <scope>NUCLEOTIDE SEQUENCE [LARGE SCALE GENOMIC DNA]</scope>
    <source>
        <strain evidence="10">KCTC 52274</strain>
    </source>
</reference>
<dbReference type="PANTHER" id="PTHR43547:SF2">
    <property type="entry name" value="HYBRID SIGNAL TRANSDUCTION HISTIDINE KINASE C"/>
    <property type="match status" value="1"/>
</dbReference>
<evidence type="ECO:0000256" key="2">
    <source>
        <dbReference type="ARBA" id="ARBA00012438"/>
    </source>
</evidence>
<dbReference type="InterPro" id="IPR011990">
    <property type="entry name" value="TPR-like_helical_dom_sf"/>
</dbReference>
<dbReference type="PRINTS" id="PR00344">
    <property type="entry name" value="BCTRLSENSOR"/>
</dbReference>
<dbReference type="Gene3D" id="1.10.287.130">
    <property type="match status" value="1"/>
</dbReference>
<dbReference type="PANTHER" id="PTHR43547">
    <property type="entry name" value="TWO-COMPONENT HISTIDINE KINASE"/>
    <property type="match status" value="1"/>
</dbReference>
<dbReference type="RefSeq" id="WP_378289900.1">
    <property type="nucleotide sequence ID" value="NZ_JBHULE010000004.1"/>
</dbReference>
<dbReference type="PROSITE" id="PS50109">
    <property type="entry name" value="HIS_KIN"/>
    <property type="match status" value="1"/>
</dbReference>
<dbReference type="SMART" id="SM00028">
    <property type="entry name" value="TPR"/>
    <property type="match status" value="5"/>
</dbReference>
<dbReference type="EC" id="2.7.13.3" evidence="2"/>
<feature type="coiled-coil region" evidence="5">
    <location>
        <begin position="422"/>
        <end position="468"/>
    </location>
</feature>
<dbReference type="PROSITE" id="PS50005">
    <property type="entry name" value="TPR"/>
    <property type="match status" value="2"/>
</dbReference>
<dbReference type="GO" id="GO:0005524">
    <property type="term" value="F:ATP binding"/>
    <property type="evidence" value="ECO:0007669"/>
    <property type="project" value="UniProtKB-KW"/>
</dbReference>
<keyword evidence="5" id="KW-0175">Coiled coil</keyword>
<keyword evidence="6" id="KW-0472">Membrane</keyword>
<evidence type="ECO:0000259" key="8">
    <source>
        <dbReference type="PROSITE" id="PS50109"/>
    </source>
</evidence>
<keyword evidence="6" id="KW-1133">Transmembrane helix</keyword>
<dbReference type="Pfam" id="PF02518">
    <property type="entry name" value="HATPase_c"/>
    <property type="match status" value="1"/>
</dbReference>
<dbReference type="InterPro" id="IPR003594">
    <property type="entry name" value="HATPase_dom"/>
</dbReference>
<dbReference type="InterPro" id="IPR036890">
    <property type="entry name" value="HATPase_C_sf"/>
</dbReference>
<evidence type="ECO:0000313" key="9">
    <source>
        <dbReference type="EMBL" id="MFD2561835.1"/>
    </source>
</evidence>
<dbReference type="SUPFAM" id="SSF48452">
    <property type="entry name" value="TPR-like"/>
    <property type="match status" value="2"/>
</dbReference>
<feature type="repeat" description="TPR" evidence="4">
    <location>
        <begin position="221"/>
        <end position="254"/>
    </location>
</feature>
<keyword evidence="6" id="KW-0812">Transmembrane</keyword>
<feature type="chain" id="PRO_5047463104" description="histidine kinase" evidence="7">
    <location>
        <begin position="22"/>
        <end position="742"/>
    </location>
</feature>
<dbReference type="InterPro" id="IPR005467">
    <property type="entry name" value="His_kinase_dom"/>
</dbReference>
<name>A0ABW5LB89_9FLAO</name>
<dbReference type="Pfam" id="PF13181">
    <property type="entry name" value="TPR_8"/>
    <property type="match status" value="1"/>
</dbReference>
<feature type="repeat" description="TPR" evidence="4">
    <location>
        <begin position="181"/>
        <end position="214"/>
    </location>
</feature>
<organism evidence="9 10">
    <name type="scientific">Aquimarina rubra</name>
    <dbReference type="NCBI Taxonomy" id="1920033"/>
    <lineage>
        <taxon>Bacteria</taxon>
        <taxon>Pseudomonadati</taxon>
        <taxon>Bacteroidota</taxon>
        <taxon>Flavobacteriia</taxon>
        <taxon>Flavobacteriales</taxon>
        <taxon>Flavobacteriaceae</taxon>
        <taxon>Aquimarina</taxon>
    </lineage>
</organism>
<proteinExistence type="predicted"/>
<evidence type="ECO:0000256" key="4">
    <source>
        <dbReference type="PROSITE-ProRule" id="PRU00339"/>
    </source>
</evidence>
<feature type="domain" description="Histidine kinase" evidence="8">
    <location>
        <begin position="510"/>
        <end position="727"/>
    </location>
</feature>
<keyword evidence="3" id="KW-0597">Phosphoprotein</keyword>
<dbReference type="InterPro" id="IPR019734">
    <property type="entry name" value="TPR_rpt"/>
</dbReference>
<dbReference type="SMART" id="SM00387">
    <property type="entry name" value="HATPase_c"/>
    <property type="match status" value="1"/>
</dbReference>
<evidence type="ECO:0000256" key="6">
    <source>
        <dbReference type="SAM" id="Phobius"/>
    </source>
</evidence>
<comment type="catalytic activity">
    <reaction evidence="1">
        <text>ATP + protein L-histidine = ADP + protein N-phospho-L-histidine.</text>
        <dbReference type="EC" id="2.7.13.3"/>
    </reaction>
</comment>
<dbReference type="Gene3D" id="1.25.40.10">
    <property type="entry name" value="Tetratricopeptide repeat domain"/>
    <property type="match status" value="1"/>
</dbReference>
<dbReference type="SUPFAM" id="SSF55874">
    <property type="entry name" value="ATPase domain of HSP90 chaperone/DNA topoisomerase II/histidine kinase"/>
    <property type="match status" value="1"/>
</dbReference>